<dbReference type="SMART" id="SM00205">
    <property type="entry name" value="THN"/>
    <property type="match status" value="1"/>
</dbReference>
<proteinExistence type="predicted"/>
<feature type="region of interest" description="Disordered" evidence="1">
    <location>
        <begin position="404"/>
        <end position="433"/>
    </location>
</feature>
<feature type="region of interest" description="Disordered" evidence="1">
    <location>
        <begin position="181"/>
        <end position="225"/>
    </location>
</feature>
<feature type="region of interest" description="Disordered" evidence="1">
    <location>
        <begin position="251"/>
        <end position="301"/>
    </location>
</feature>
<dbReference type="PROSITE" id="PS51367">
    <property type="entry name" value="THAUMATIN_2"/>
    <property type="match status" value="1"/>
</dbReference>
<feature type="compositionally biased region" description="Low complexity" evidence="1">
    <location>
        <begin position="188"/>
        <end position="212"/>
    </location>
</feature>
<dbReference type="InterPro" id="IPR001938">
    <property type="entry name" value="Thaumatin"/>
</dbReference>
<protein>
    <submittedName>
        <fullName evidence="4">Uncharacterized protein</fullName>
    </submittedName>
</protein>
<keyword evidence="2" id="KW-1133">Transmembrane helix</keyword>
<evidence type="ECO:0000256" key="3">
    <source>
        <dbReference type="SAM" id="SignalP"/>
    </source>
</evidence>
<dbReference type="Proteomes" id="UP001162029">
    <property type="component" value="Unassembled WGS sequence"/>
</dbReference>
<sequence>MVKQTISCALMGFAMLKGVAHGISIYVTNKCDESITLAHVTPNGVTTDDLAVGGTITKSIAPDSGSHVLKSGTGAEATLAEFSTVGGKCWYDISAIPTGKKSGPGHCTSLQDCKTVTGGVGFNVPIQITPSSTDGKRCAQLTCLTEDCGDAYQFPSDDTKTHTCPLSTDFDLTFCFGSSGSSTPVTKPAPTQASAPSPTLASAPSPTLASAPSPTPASAPSPTPASAPFPTLASVPSLTLASAPFPTLVPNPPSTFSDKNTSFSPEKTSSSSPEQSPSLMTGSVHSTDEKQQNIIQSEEQPVLDLATEVSYENLRKENGKTVPSSNPQQTTVMNQKVQKTDDATGGKNLAAVSNKDDYVQQISNRSADKSGGATFIFVGVVALCVVMVAAATIVVVRKKKAQLEGLESKTPQSTTAHGTLANFRTPRNNVSVL</sequence>
<evidence type="ECO:0000313" key="4">
    <source>
        <dbReference type="EMBL" id="CAI5711548.1"/>
    </source>
</evidence>
<dbReference type="EMBL" id="CANTFM010000107">
    <property type="protein sequence ID" value="CAI5711548.1"/>
    <property type="molecule type" value="Genomic_DNA"/>
</dbReference>
<dbReference type="AlphaFoldDB" id="A0AAV0T2B3"/>
<dbReference type="PANTHER" id="PTHR31737">
    <property type="entry name" value="PROTEIN TOS1"/>
    <property type="match status" value="1"/>
</dbReference>
<keyword evidence="5" id="KW-1185">Reference proteome</keyword>
<evidence type="ECO:0000256" key="1">
    <source>
        <dbReference type="SAM" id="MobiDB-lite"/>
    </source>
</evidence>
<feature type="signal peptide" evidence="3">
    <location>
        <begin position="1"/>
        <end position="22"/>
    </location>
</feature>
<accession>A0AAV0T2B3</accession>
<keyword evidence="2" id="KW-0812">Transmembrane</keyword>
<dbReference type="InterPro" id="IPR037176">
    <property type="entry name" value="Osmotin/thaumatin-like_sf"/>
</dbReference>
<feature type="transmembrane region" description="Helical" evidence="2">
    <location>
        <begin position="373"/>
        <end position="396"/>
    </location>
</feature>
<evidence type="ECO:0000313" key="5">
    <source>
        <dbReference type="Proteomes" id="UP001162029"/>
    </source>
</evidence>
<comment type="caution">
    <text evidence="4">The sequence shown here is derived from an EMBL/GenBank/DDBJ whole genome shotgun (WGS) entry which is preliminary data.</text>
</comment>
<reference evidence="4" key="1">
    <citation type="submission" date="2022-12" db="EMBL/GenBank/DDBJ databases">
        <authorList>
            <person name="Webb A."/>
        </authorList>
    </citation>
    <scope>NUCLEOTIDE SEQUENCE</scope>
    <source>
        <strain evidence="4">Pd1</strain>
    </source>
</reference>
<keyword evidence="3" id="KW-0732">Signal</keyword>
<dbReference type="Gene3D" id="2.60.110.10">
    <property type="entry name" value="Thaumatin"/>
    <property type="match status" value="1"/>
</dbReference>
<dbReference type="SUPFAM" id="SSF49870">
    <property type="entry name" value="Osmotin, thaumatin-like protein"/>
    <property type="match status" value="1"/>
</dbReference>
<name>A0AAV0T2B3_9STRA</name>
<gene>
    <name evidence="4" type="ORF">PDE001_LOCUS637</name>
</gene>
<feature type="chain" id="PRO_5043785047" evidence="3">
    <location>
        <begin position="23"/>
        <end position="433"/>
    </location>
</feature>
<feature type="compositionally biased region" description="Low complexity" evidence="1">
    <location>
        <begin position="261"/>
        <end position="278"/>
    </location>
</feature>
<feature type="compositionally biased region" description="Pro residues" evidence="1">
    <location>
        <begin position="213"/>
        <end position="225"/>
    </location>
</feature>
<evidence type="ECO:0000256" key="2">
    <source>
        <dbReference type="SAM" id="Phobius"/>
    </source>
</evidence>
<dbReference type="PANTHER" id="PTHR31737:SF2">
    <property type="entry name" value="PROTEIN TOS1"/>
    <property type="match status" value="1"/>
</dbReference>
<keyword evidence="2" id="KW-0472">Membrane</keyword>
<organism evidence="4 5">
    <name type="scientific">Peronospora destructor</name>
    <dbReference type="NCBI Taxonomy" id="86335"/>
    <lineage>
        <taxon>Eukaryota</taxon>
        <taxon>Sar</taxon>
        <taxon>Stramenopiles</taxon>
        <taxon>Oomycota</taxon>
        <taxon>Peronosporomycetes</taxon>
        <taxon>Peronosporales</taxon>
        <taxon>Peronosporaceae</taxon>
        <taxon>Peronospora</taxon>
    </lineage>
</organism>